<reference evidence="2" key="1">
    <citation type="submission" date="2023-07" db="EMBL/GenBank/DDBJ databases">
        <authorList>
            <consortium name="AG Swart"/>
            <person name="Singh M."/>
            <person name="Singh A."/>
            <person name="Seah K."/>
            <person name="Emmerich C."/>
        </authorList>
    </citation>
    <scope>NUCLEOTIDE SEQUENCE</scope>
    <source>
        <strain evidence="2">DP1</strain>
    </source>
</reference>
<keyword evidence="3" id="KW-1185">Reference proteome</keyword>
<organism evidence="2 3">
    <name type="scientific">Euplotes crassus</name>
    <dbReference type="NCBI Taxonomy" id="5936"/>
    <lineage>
        <taxon>Eukaryota</taxon>
        <taxon>Sar</taxon>
        <taxon>Alveolata</taxon>
        <taxon>Ciliophora</taxon>
        <taxon>Intramacronucleata</taxon>
        <taxon>Spirotrichea</taxon>
        <taxon>Hypotrichia</taxon>
        <taxon>Euplotida</taxon>
        <taxon>Euplotidae</taxon>
        <taxon>Moneuplotes</taxon>
    </lineage>
</organism>
<evidence type="ECO:0000313" key="3">
    <source>
        <dbReference type="Proteomes" id="UP001295684"/>
    </source>
</evidence>
<dbReference type="Proteomes" id="UP001295684">
    <property type="component" value="Unassembled WGS sequence"/>
</dbReference>
<gene>
    <name evidence="2" type="ORF">ECRASSUSDP1_LOCUS26340</name>
</gene>
<dbReference type="EMBL" id="CAMPGE010027149">
    <property type="protein sequence ID" value="CAI2384804.1"/>
    <property type="molecule type" value="Genomic_DNA"/>
</dbReference>
<evidence type="ECO:0000313" key="2">
    <source>
        <dbReference type="EMBL" id="CAI2384804.1"/>
    </source>
</evidence>
<sequence length="99" mass="11442">MSVRPITDAEVARAYGQPWSTYTGIFFSMQGVLAYMNMNKITAADNFFTKKGQFPRFLFLTVGGYYAGKYIVQYFAGDHELMRLHKTHLLDKSYNVHEQ</sequence>
<dbReference type="AlphaFoldDB" id="A0AAD1Y4Z6"/>
<comment type="caution">
    <text evidence="2">The sequence shown here is derived from an EMBL/GenBank/DDBJ whole genome shotgun (WGS) entry which is preliminary data.</text>
</comment>
<evidence type="ECO:0000256" key="1">
    <source>
        <dbReference type="SAM" id="Phobius"/>
    </source>
</evidence>
<name>A0AAD1Y4Z6_EUPCR</name>
<accession>A0AAD1Y4Z6</accession>
<protein>
    <submittedName>
        <fullName evidence="2">Uncharacterized protein</fullName>
    </submittedName>
</protein>
<keyword evidence="1" id="KW-1133">Transmembrane helix</keyword>
<keyword evidence="1" id="KW-0472">Membrane</keyword>
<proteinExistence type="predicted"/>
<keyword evidence="1" id="KW-0812">Transmembrane</keyword>
<feature type="transmembrane region" description="Helical" evidence="1">
    <location>
        <begin position="57"/>
        <end position="76"/>
    </location>
</feature>
<feature type="transmembrane region" description="Helical" evidence="1">
    <location>
        <begin position="19"/>
        <end position="36"/>
    </location>
</feature>